<evidence type="ECO:0000256" key="2">
    <source>
        <dbReference type="ARBA" id="ARBA00005791"/>
    </source>
</evidence>
<evidence type="ECO:0000256" key="8">
    <source>
        <dbReference type="PIRSR" id="PIRSR001488-1"/>
    </source>
</evidence>
<evidence type="ECO:0000256" key="6">
    <source>
        <dbReference type="ARBA" id="ARBA00023284"/>
    </source>
</evidence>
<keyword evidence="3 9" id="KW-0732">Signal</keyword>
<keyword evidence="6" id="KW-0676">Redox-active center</keyword>
<dbReference type="InterPro" id="IPR036249">
    <property type="entry name" value="Thioredoxin-like_sf"/>
</dbReference>
<keyword evidence="5 7" id="KW-1015">Disulfide bond</keyword>
<dbReference type="SUPFAM" id="SSF52833">
    <property type="entry name" value="Thioredoxin-like"/>
    <property type="match status" value="1"/>
</dbReference>
<dbReference type="CDD" id="cd03019">
    <property type="entry name" value="DsbA_DsbA"/>
    <property type="match status" value="1"/>
</dbReference>
<evidence type="ECO:0000256" key="7">
    <source>
        <dbReference type="PIRNR" id="PIRNR001488"/>
    </source>
</evidence>
<proteinExistence type="inferred from homology"/>
<evidence type="ECO:0000259" key="10">
    <source>
        <dbReference type="PROSITE" id="PS51352"/>
    </source>
</evidence>
<dbReference type="AlphaFoldDB" id="A0A2U2BFJ9"/>
<dbReference type="PANTHER" id="PTHR35891">
    <property type="entry name" value="THIOL:DISULFIDE INTERCHANGE PROTEIN DSBA"/>
    <property type="match status" value="1"/>
</dbReference>
<dbReference type="Pfam" id="PF01323">
    <property type="entry name" value="DSBA"/>
    <property type="match status" value="1"/>
</dbReference>
<evidence type="ECO:0000256" key="4">
    <source>
        <dbReference type="ARBA" id="ARBA00022764"/>
    </source>
</evidence>
<sequence length="213" mass="23356">MKLNALFVRSLVGASLLAGATLLPATSALAQQADQGYVTLPAAQPSDSVGKTEVLEFFSYSCPHCAILEPKVEAWSKTLPDNVVLRRVPVAFNAGMTDLQKLYYTLEAMDRLDLHPKVFEAIHQKRERIFDAKTITAWAAQQGVDKARFEQTFNSFGVQTKANKANELSNTYQIQGTPSLAVDGKFVTSPALANGYDESITKAQELVKMVTNR</sequence>
<dbReference type="RefSeq" id="WP_109089874.1">
    <property type="nucleotide sequence ID" value="NZ_QEXO01000005.1"/>
</dbReference>
<reference evidence="11 12" key="2">
    <citation type="submission" date="2018-05" db="EMBL/GenBank/DDBJ databases">
        <authorList>
            <person name="Lanie J.A."/>
            <person name="Ng W.-L."/>
            <person name="Kazmierczak K.M."/>
            <person name="Andrzejewski T.M."/>
            <person name="Davidsen T.M."/>
            <person name="Wayne K.J."/>
            <person name="Tettelin H."/>
            <person name="Glass J.I."/>
            <person name="Rusch D."/>
            <person name="Podicherti R."/>
            <person name="Tsui H.-C.T."/>
            <person name="Winkler M.E."/>
        </authorList>
    </citation>
    <scope>NUCLEOTIDE SEQUENCE [LARGE SCALE GENOMIC DNA]</scope>
    <source>
        <strain evidence="11 12">YBY</strain>
    </source>
</reference>
<gene>
    <name evidence="11" type="ORF">DF183_18660</name>
</gene>
<name>A0A2U2BFJ9_ALCFA</name>
<feature type="disulfide bond" description="Redox-active" evidence="8">
    <location>
        <begin position="62"/>
        <end position="65"/>
    </location>
</feature>
<evidence type="ECO:0000256" key="3">
    <source>
        <dbReference type="ARBA" id="ARBA00022729"/>
    </source>
</evidence>
<feature type="signal peptide" evidence="9">
    <location>
        <begin position="1"/>
        <end position="30"/>
    </location>
</feature>
<feature type="chain" id="PRO_5015649877" description="Thiol:disulfide interchange protein" evidence="9">
    <location>
        <begin position="31"/>
        <end position="213"/>
    </location>
</feature>
<dbReference type="PROSITE" id="PS51352">
    <property type="entry name" value="THIOREDOXIN_2"/>
    <property type="match status" value="1"/>
</dbReference>
<dbReference type="InterPro" id="IPR013766">
    <property type="entry name" value="Thioredoxin_domain"/>
</dbReference>
<feature type="domain" description="Thioredoxin" evidence="10">
    <location>
        <begin position="17"/>
        <end position="158"/>
    </location>
</feature>
<keyword evidence="4 7" id="KW-0574">Periplasm</keyword>
<evidence type="ECO:0000313" key="12">
    <source>
        <dbReference type="Proteomes" id="UP000245216"/>
    </source>
</evidence>
<dbReference type="InterPro" id="IPR050824">
    <property type="entry name" value="Thiol_disulfide_DsbA"/>
</dbReference>
<dbReference type="PIRSF" id="PIRSF001488">
    <property type="entry name" value="Tdi_protein"/>
    <property type="match status" value="1"/>
</dbReference>
<comment type="similarity">
    <text evidence="2">Belongs to the thioredoxin family. DsbA subfamily.</text>
</comment>
<evidence type="ECO:0000256" key="9">
    <source>
        <dbReference type="SAM" id="SignalP"/>
    </source>
</evidence>
<protein>
    <recommendedName>
        <fullName evidence="7">Thiol:disulfide interchange protein</fullName>
    </recommendedName>
</protein>
<dbReference type="Proteomes" id="UP000245216">
    <property type="component" value="Unassembled WGS sequence"/>
</dbReference>
<accession>A0A2U2BFJ9</accession>
<dbReference type="GO" id="GO:0016491">
    <property type="term" value="F:oxidoreductase activity"/>
    <property type="evidence" value="ECO:0007669"/>
    <property type="project" value="InterPro"/>
</dbReference>
<organism evidence="11 12">
    <name type="scientific">Alcaligenes faecalis</name>
    <dbReference type="NCBI Taxonomy" id="511"/>
    <lineage>
        <taxon>Bacteria</taxon>
        <taxon>Pseudomonadati</taxon>
        <taxon>Pseudomonadota</taxon>
        <taxon>Betaproteobacteria</taxon>
        <taxon>Burkholderiales</taxon>
        <taxon>Alcaligenaceae</taxon>
        <taxon>Alcaligenes</taxon>
    </lineage>
</organism>
<comment type="caution">
    <text evidence="11">The sequence shown here is derived from an EMBL/GenBank/DDBJ whole genome shotgun (WGS) entry which is preliminary data.</text>
</comment>
<comment type="subcellular location">
    <subcellularLocation>
        <location evidence="1 7">Periplasm</location>
    </subcellularLocation>
</comment>
<dbReference type="GO" id="GO:0042597">
    <property type="term" value="C:periplasmic space"/>
    <property type="evidence" value="ECO:0007669"/>
    <property type="project" value="UniProtKB-SubCell"/>
</dbReference>
<dbReference type="EMBL" id="QEXO01000005">
    <property type="protein sequence ID" value="PWE12785.1"/>
    <property type="molecule type" value="Genomic_DNA"/>
</dbReference>
<evidence type="ECO:0000313" key="11">
    <source>
        <dbReference type="EMBL" id="PWE12785.1"/>
    </source>
</evidence>
<dbReference type="STRING" id="511.UZ73_09950"/>
<evidence type="ECO:0000256" key="1">
    <source>
        <dbReference type="ARBA" id="ARBA00004418"/>
    </source>
</evidence>
<dbReference type="Gene3D" id="3.40.30.10">
    <property type="entry name" value="Glutaredoxin"/>
    <property type="match status" value="1"/>
</dbReference>
<dbReference type="PANTHER" id="PTHR35891:SF3">
    <property type="entry name" value="THIOL:DISULFIDE INTERCHANGE PROTEIN DSBL"/>
    <property type="match status" value="1"/>
</dbReference>
<dbReference type="InterPro" id="IPR001853">
    <property type="entry name" value="DSBA-like_thioredoxin_dom"/>
</dbReference>
<evidence type="ECO:0000256" key="5">
    <source>
        <dbReference type="ARBA" id="ARBA00023157"/>
    </source>
</evidence>
<reference evidence="11 12" key="1">
    <citation type="submission" date="2018-05" db="EMBL/GenBank/DDBJ databases">
        <title>Genome Sequence of an Efficient Indole-Degrading Bacterium, Alcaligenes sp.YBY.</title>
        <authorList>
            <person name="Yang B."/>
        </authorList>
    </citation>
    <scope>NUCLEOTIDE SEQUENCE [LARGE SCALE GENOMIC DNA]</scope>
    <source>
        <strain evidence="11 12">YBY</strain>
    </source>
</reference>
<dbReference type="InterPro" id="IPR023205">
    <property type="entry name" value="DsbA/DsbL"/>
</dbReference>